<dbReference type="EMBL" id="SIRE01000008">
    <property type="protein sequence ID" value="TBL79021.1"/>
    <property type="molecule type" value="Genomic_DNA"/>
</dbReference>
<dbReference type="GO" id="GO:0043565">
    <property type="term" value="F:sequence-specific DNA binding"/>
    <property type="evidence" value="ECO:0007669"/>
    <property type="project" value="InterPro"/>
</dbReference>
<evidence type="ECO:0000256" key="3">
    <source>
        <dbReference type="ARBA" id="ARBA00023163"/>
    </source>
</evidence>
<dbReference type="Gene3D" id="2.60.120.10">
    <property type="entry name" value="Jelly Rolls"/>
    <property type="match status" value="1"/>
</dbReference>
<dbReference type="InterPro" id="IPR018060">
    <property type="entry name" value="HTH_AraC"/>
</dbReference>
<keyword evidence="2" id="KW-0238">DNA-binding</keyword>
<dbReference type="PROSITE" id="PS01124">
    <property type="entry name" value="HTH_ARAC_FAMILY_2"/>
    <property type="match status" value="1"/>
</dbReference>
<accession>A0A4Q9DVK5</accession>
<keyword evidence="6" id="KW-1185">Reference proteome</keyword>
<keyword evidence="3" id="KW-0804">Transcription</keyword>
<dbReference type="InterPro" id="IPR020449">
    <property type="entry name" value="Tscrpt_reg_AraC-type_HTH"/>
</dbReference>
<dbReference type="Pfam" id="PF02311">
    <property type="entry name" value="AraC_binding"/>
    <property type="match status" value="1"/>
</dbReference>
<dbReference type="AlphaFoldDB" id="A0A4Q9DVK5"/>
<evidence type="ECO:0000256" key="1">
    <source>
        <dbReference type="ARBA" id="ARBA00023015"/>
    </source>
</evidence>
<dbReference type="Pfam" id="PF12833">
    <property type="entry name" value="HTH_18"/>
    <property type="match status" value="1"/>
</dbReference>
<dbReference type="SMART" id="SM00342">
    <property type="entry name" value="HTH_ARAC"/>
    <property type="match status" value="1"/>
</dbReference>
<evidence type="ECO:0000256" key="2">
    <source>
        <dbReference type="ARBA" id="ARBA00023125"/>
    </source>
</evidence>
<dbReference type="SUPFAM" id="SSF46689">
    <property type="entry name" value="Homeodomain-like"/>
    <property type="match status" value="2"/>
</dbReference>
<dbReference type="GO" id="GO:0003700">
    <property type="term" value="F:DNA-binding transcription factor activity"/>
    <property type="evidence" value="ECO:0007669"/>
    <property type="project" value="InterPro"/>
</dbReference>
<evidence type="ECO:0000259" key="4">
    <source>
        <dbReference type="PROSITE" id="PS01124"/>
    </source>
</evidence>
<dbReference type="InterPro" id="IPR014710">
    <property type="entry name" value="RmlC-like_jellyroll"/>
</dbReference>
<name>A0A4Q9DVK5_9BACL</name>
<dbReference type="PROSITE" id="PS00041">
    <property type="entry name" value="HTH_ARAC_FAMILY_1"/>
    <property type="match status" value="1"/>
</dbReference>
<dbReference type="PRINTS" id="PR00032">
    <property type="entry name" value="HTHARAC"/>
</dbReference>
<dbReference type="InterPro" id="IPR037923">
    <property type="entry name" value="HTH-like"/>
</dbReference>
<evidence type="ECO:0000313" key="5">
    <source>
        <dbReference type="EMBL" id="TBL79021.1"/>
    </source>
</evidence>
<feature type="domain" description="HTH araC/xylS-type" evidence="4">
    <location>
        <begin position="185"/>
        <end position="283"/>
    </location>
</feature>
<keyword evidence="1" id="KW-0805">Transcription regulation</keyword>
<dbReference type="InterPro" id="IPR018062">
    <property type="entry name" value="HTH_AraC-typ_CS"/>
</dbReference>
<dbReference type="SUPFAM" id="SSF51215">
    <property type="entry name" value="Regulatory protein AraC"/>
    <property type="match status" value="1"/>
</dbReference>
<dbReference type="InterPro" id="IPR009057">
    <property type="entry name" value="Homeodomain-like_sf"/>
</dbReference>
<evidence type="ECO:0000313" key="6">
    <source>
        <dbReference type="Proteomes" id="UP000293142"/>
    </source>
</evidence>
<dbReference type="PANTHER" id="PTHR43280">
    <property type="entry name" value="ARAC-FAMILY TRANSCRIPTIONAL REGULATOR"/>
    <property type="match status" value="1"/>
</dbReference>
<dbReference type="OrthoDB" id="2582835at2"/>
<proteinExistence type="predicted"/>
<sequence length="291" mass="33372">MYMERRVGLLRRSELLGEEESLFVNRVEETFELEYHSHDFYEIAYVSGGRGFHHWGGRVVPVSKGDLFLLPIGLPHVFRPASADEGEKLAVYNCVFSESLLRKAAETIEDIDLFVMFEPEGKQIRDTRWMIEPLYQRMLEEYKGKSAGSSGMLFGLFLQLLVQLHRFICGMDVAGKPQNGDDPIQDAIDYIGRHAAENLTIRLLAERCGMSERHFFRLFKSRTGHSFLEYVQHTRIRMSCELLLGTRHKVGTVAEMAGYRDPQSFHQVFKKIVGMTPGDYRKKEGAVTLGQ</sequence>
<dbReference type="Gene3D" id="1.10.10.60">
    <property type="entry name" value="Homeodomain-like"/>
    <property type="match status" value="2"/>
</dbReference>
<protein>
    <submittedName>
        <fullName evidence="5">AraC family transcriptional regulator</fullName>
    </submittedName>
</protein>
<reference evidence="5 6" key="1">
    <citation type="submission" date="2019-02" db="EMBL/GenBank/DDBJ databases">
        <title>Paenibacillus sp. nov., isolated from surface-sterilized tissue of Thalictrum simplex L.</title>
        <authorList>
            <person name="Tuo L."/>
        </authorList>
    </citation>
    <scope>NUCLEOTIDE SEQUENCE [LARGE SCALE GENOMIC DNA]</scope>
    <source>
        <strain evidence="5 6">N2SHLJ1</strain>
    </source>
</reference>
<gene>
    <name evidence="5" type="ORF">EYB31_12410</name>
</gene>
<dbReference type="InterPro" id="IPR003313">
    <property type="entry name" value="AraC-bd"/>
</dbReference>
<comment type="caution">
    <text evidence="5">The sequence shown here is derived from an EMBL/GenBank/DDBJ whole genome shotgun (WGS) entry which is preliminary data.</text>
</comment>
<dbReference type="Proteomes" id="UP000293142">
    <property type="component" value="Unassembled WGS sequence"/>
</dbReference>
<dbReference type="PANTHER" id="PTHR43280:SF30">
    <property type="entry name" value="MMSAB OPERON REGULATORY PROTEIN"/>
    <property type="match status" value="1"/>
</dbReference>
<organism evidence="5 6">
    <name type="scientific">Paenibacillus thalictri</name>
    <dbReference type="NCBI Taxonomy" id="2527873"/>
    <lineage>
        <taxon>Bacteria</taxon>
        <taxon>Bacillati</taxon>
        <taxon>Bacillota</taxon>
        <taxon>Bacilli</taxon>
        <taxon>Bacillales</taxon>
        <taxon>Paenibacillaceae</taxon>
        <taxon>Paenibacillus</taxon>
    </lineage>
</organism>